<keyword evidence="2" id="KW-1185">Reference proteome</keyword>
<accession>A0A395MJB9</accession>
<dbReference type="STRING" id="2594813.A0A395MJB9"/>
<proteinExistence type="predicted"/>
<dbReference type="Proteomes" id="UP000265631">
    <property type="component" value="Unassembled WGS sequence"/>
</dbReference>
<evidence type="ECO:0000313" key="1">
    <source>
        <dbReference type="EMBL" id="RFN47765.1"/>
    </source>
</evidence>
<protein>
    <submittedName>
        <fullName evidence="1">Uncharacterized protein</fullName>
    </submittedName>
</protein>
<name>A0A395MJB9_9HYPO</name>
<gene>
    <name evidence="1" type="ORF">FIE12Z_7961</name>
</gene>
<reference evidence="1 2" key="1">
    <citation type="journal article" date="2018" name="PLoS Pathog.">
        <title>Evolution of structural diversity of trichothecenes, a family of toxins produced by plant pathogenic and entomopathogenic fungi.</title>
        <authorList>
            <person name="Proctor R.H."/>
            <person name="McCormick S.P."/>
            <person name="Kim H.S."/>
            <person name="Cardoza R.E."/>
            <person name="Stanley A.M."/>
            <person name="Lindo L."/>
            <person name="Kelly A."/>
            <person name="Brown D.W."/>
            <person name="Lee T."/>
            <person name="Vaughan M.M."/>
            <person name="Alexander N.J."/>
            <person name="Busman M."/>
            <person name="Gutierrez S."/>
        </authorList>
    </citation>
    <scope>NUCLEOTIDE SEQUENCE [LARGE SCALE GENOMIC DNA]</scope>
    <source>
        <strain evidence="1 2">NRRL 13405</strain>
    </source>
</reference>
<dbReference type="EMBL" id="PXXK01000235">
    <property type="protein sequence ID" value="RFN47765.1"/>
    <property type="molecule type" value="Genomic_DNA"/>
</dbReference>
<evidence type="ECO:0000313" key="2">
    <source>
        <dbReference type="Proteomes" id="UP000265631"/>
    </source>
</evidence>
<organism evidence="1 2">
    <name type="scientific">Fusarium flagelliforme</name>
    <dbReference type="NCBI Taxonomy" id="2675880"/>
    <lineage>
        <taxon>Eukaryota</taxon>
        <taxon>Fungi</taxon>
        <taxon>Dikarya</taxon>
        <taxon>Ascomycota</taxon>
        <taxon>Pezizomycotina</taxon>
        <taxon>Sordariomycetes</taxon>
        <taxon>Hypocreomycetidae</taxon>
        <taxon>Hypocreales</taxon>
        <taxon>Nectriaceae</taxon>
        <taxon>Fusarium</taxon>
        <taxon>Fusarium incarnatum-equiseti species complex</taxon>
    </lineage>
</organism>
<comment type="caution">
    <text evidence="1">The sequence shown here is derived from an EMBL/GenBank/DDBJ whole genome shotgun (WGS) entry which is preliminary data.</text>
</comment>
<sequence length="172" mass="19764">MDDTSQTVSLEQWPLNPECYVPPGQDPANCHRILAEISPDLFQITGGGVRMYRDCSPQNSDSMPEGIEFHFVSSEMLESTTWDNSTDNIPEGQGMVFWIQPHFSWGQLGITENAFRRLLADHRVFTPLLDIVYGFGAKTNDHQRFRDFVHLHHHTIQDFGQYFQEELPAHLS</sequence>
<dbReference type="AlphaFoldDB" id="A0A395MJB9"/>